<dbReference type="FunFam" id="1.50.10.20:FF:000001">
    <property type="entry name" value="CD109 isoform 1"/>
    <property type="match status" value="1"/>
</dbReference>
<dbReference type="Pfam" id="PF07703">
    <property type="entry name" value="A2M_BRD"/>
    <property type="match status" value="1"/>
</dbReference>
<dbReference type="Gene3D" id="2.60.40.690">
    <property type="entry name" value="Alpha-macroglobulin, receptor-binding domain"/>
    <property type="match status" value="2"/>
</dbReference>
<comment type="similarity">
    <text evidence="2">Belongs to the protease inhibitor I39 (alpha-2-macroglobulin) family.</text>
</comment>
<dbReference type="SMART" id="SM01361">
    <property type="entry name" value="A2M_recep"/>
    <property type="match status" value="1"/>
</dbReference>
<evidence type="ECO:0000259" key="10">
    <source>
        <dbReference type="SMART" id="SM01360"/>
    </source>
</evidence>
<evidence type="ECO:0000313" key="13">
    <source>
        <dbReference type="Proteomes" id="UP000694402"/>
    </source>
</evidence>
<dbReference type="InterPro" id="IPR011625">
    <property type="entry name" value="A2M_N_BRD"/>
</dbReference>
<dbReference type="FunFam" id="2.60.40.1930:FF:000001">
    <property type="entry name" value="CD109 isoform 3"/>
    <property type="match status" value="1"/>
</dbReference>
<dbReference type="SMART" id="SM01419">
    <property type="entry name" value="Thiol-ester_cl"/>
    <property type="match status" value="1"/>
</dbReference>
<dbReference type="Pfam" id="PF07677">
    <property type="entry name" value="A2M_recep"/>
    <property type="match status" value="1"/>
</dbReference>
<evidence type="ECO:0000256" key="5">
    <source>
        <dbReference type="ARBA" id="ARBA00022729"/>
    </source>
</evidence>
<dbReference type="InterPro" id="IPR001599">
    <property type="entry name" value="Macroglobln_a2"/>
</dbReference>
<dbReference type="GO" id="GO:0007399">
    <property type="term" value="P:nervous system development"/>
    <property type="evidence" value="ECO:0007669"/>
    <property type="project" value="UniProtKB-ARBA"/>
</dbReference>
<evidence type="ECO:0000256" key="2">
    <source>
        <dbReference type="ARBA" id="ARBA00010952"/>
    </source>
</evidence>
<keyword evidence="6" id="KW-0722">Serine protease inhibitor</keyword>
<evidence type="ECO:0008006" key="14">
    <source>
        <dbReference type="Google" id="ProtNLM"/>
    </source>
</evidence>
<dbReference type="Pfam" id="PF17791">
    <property type="entry name" value="MG3"/>
    <property type="match status" value="1"/>
</dbReference>
<evidence type="ECO:0000256" key="6">
    <source>
        <dbReference type="ARBA" id="ARBA00022900"/>
    </source>
</evidence>
<dbReference type="GO" id="GO:0005615">
    <property type="term" value="C:extracellular space"/>
    <property type="evidence" value="ECO:0007669"/>
    <property type="project" value="InterPro"/>
</dbReference>
<dbReference type="Gene3D" id="2.60.40.10">
    <property type="entry name" value="Immunoglobulins"/>
    <property type="match status" value="2"/>
</dbReference>
<dbReference type="Gene3D" id="2.60.120.1540">
    <property type="match status" value="1"/>
</dbReference>
<dbReference type="InterPro" id="IPR009048">
    <property type="entry name" value="A-macroglobulin_rcpt-bd"/>
</dbReference>
<dbReference type="Pfam" id="PF07678">
    <property type="entry name" value="TED_complement"/>
    <property type="match status" value="1"/>
</dbReference>
<dbReference type="PANTHER" id="PTHR11412:SF160">
    <property type="entry name" value="ALPHA-2-MACROGLOBULIN-LIKE PROTEIN 1"/>
    <property type="match status" value="1"/>
</dbReference>
<evidence type="ECO:0000256" key="3">
    <source>
        <dbReference type="ARBA" id="ARBA00022525"/>
    </source>
</evidence>
<feature type="domain" description="Alpha-macroglobulin receptor-binding" evidence="11">
    <location>
        <begin position="1139"/>
        <end position="1200"/>
    </location>
</feature>
<proteinExistence type="inferred from homology"/>
<dbReference type="Ensembl" id="ENSOTST00005124394.1">
    <property type="protein sequence ID" value="ENSOTSP00005119783.1"/>
    <property type="gene ID" value="ENSOTSG00005070919.1"/>
</dbReference>
<dbReference type="InterPro" id="IPR002890">
    <property type="entry name" value="MG2"/>
</dbReference>
<evidence type="ECO:0000256" key="4">
    <source>
        <dbReference type="ARBA" id="ARBA00022690"/>
    </source>
</evidence>
<evidence type="ECO:0000259" key="11">
    <source>
        <dbReference type="SMART" id="SM01361"/>
    </source>
</evidence>
<dbReference type="InterPro" id="IPR011626">
    <property type="entry name" value="Alpha-macroglobulin_TED"/>
</dbReference>
<sequence length="1201" mass="132812">MLTLSPFRIYFVTVSSEVVGGTTEKLCAQVHQATEPLLLKVSLEMEGGSGTILLEEDVTQDFYRCISFQVSCNCAVVATVLVSIKGRKDEMSKKTKILIKPKRFLTIFQTDKPVYKPGQTVKFRIVSLDASFLSFNQMDPNSNRIAQWLNQSTVSGILDLSHPMSAEATQGSYIITAWNEKGEQTSQTFDIKEYVLPKYEVKVYLPQTITILDKQATLRVCGNMLDVNCCSPVLCFQIKVTGPDSSPVPNEPVYLFLQNSGKSENWTLTTDSKGIASFSLDTSLWSSDSVSLSVSEYSSDYHFAREFYSKSKSFVKIMQGEGKFSCEKDGIVLAHYIIQGVELKKGQTTLDFFYLVRLKGCFTQNIFKKFLFHHKIWDILLQYLIVLSGNILMLTPFAQVVVYTVLPDGEAVADSQDFPIHLCLKNKVSLKFSSLQELPGEKTSLSLQAHPGSLCSLRAIDQSVLLLQPEQELSLDSVRSPWFCFLFTAIQFKSVEEIDAPVLMANMMPETSAARASDGPKETVRTYFPETWIWDLIPVGLTGKVNVEKTVPDTITKWAAGAFCTSPVGFGLAPNTGLTAFQPFFVSLTLPYSVIRGEVFTLKATVFNYLSKCIMVTLAESNQFTARPCEGCQYTLCLCAEESRTFKWILTPTALGEVSVKVSAEALKTEELCGNEVATVPEKGRIDTVVQTLLVEVSVCPVYLSFTCLASPEGPVEKDISLKLPEVFVEGSAKASLSVLGDLMGRAMKNLDSLLQMPYGCGEQNMVLFAPNIYILNYLQSTRQLTKEIQTRATGFLDSGYQRELNYKHDDGSYSAFGKSDESGNTWLTSFVLKSFGGAKPYIFVDPTHIAQAKAWLASHQQTDGCIASVGKLFHNGMKGGVGDQVSLTAYITAALLELDGNTSDPMVEKSLMCLKAAVSDQLENTYTMALLSYTFTLAQNQDMRAKLITHLDKMSATSGGNRHWERPEASGTKTDSLEVEMTSYVLLALLSGPTMPGFGLDYSTGIVRWLAQQQNPYGGFASTQDTVVALQALAKYGAATFSPEGASTVSVSSAGGLKMEFTVNQNNRLLYQEEQLREVPGDYNIKAQGKSCVFVQVRLQSFFPLLPLSTACTEYLVYNIHPSSDSVTDRYNGRREETNMVIINVKLLSGFVLDKSSLRPLKQKETKTYSLAIEEDVPVRNLKPAVVKVYDYYQTSKNSI</sequence>
<dbReference type="SUPFAM" id="SSF81296">
    <property type="entry name" value="E set domains"/>
    <property type="match status" value="1"/>
</dbReference>
<dbReference type="Pfam" id="PF00207">
    <property type="entry name" value="A2M"/>
    <property type="match status" value="1"/>
</dbReference>
<keyword evidence="3" id="KW-0964">Secreted</keyword>
<dbReference type="GO" id="GO:0004867">
    <property type="term" value="F:serine-type endopeptidase inhibitor activity"/>
    <property type="evidence" value="ECO:0007669"/>
    <property type="project" value="UniProtKB-KW"/>
</dbReference>
<dbReference type="InterPro" id="IPR036595">
    <property type="entry name" value="A-macroglobulin_rcpt-bd_sf"/>
</dbReference>
<dbReference type="Gene3D" id="1.50.10.20">
    <property type="match status" value="1"/>
</dbReference>
<dbReference type="InterPro" id="IPR041813">
    <property type="entry name" value="A2M_TED"/>
</dbReference>
<evidence type="ECO:0000256" key="8">
    <source>
        <dbReference type="ARBA" id="ARBA00023180"/>
    </source>
</evidence>
<dbReference type="Pfam" id="PF01835">
    <property type="entry name" value="MG2"/>
    <property type="match status" value="1"/>
</dbReference>
<dbReference type="Gene3D" id="2.60.40.1930">
    <property type="match status" value="2"/>
</dbReference>
<dbReference type="InterPro" id="IPR008964">
    <property type="entry name" value="Invasin/intimin_cell_adhesion"/>
</dbReference>
<keyword evidence="13" id="KW-1185">Reference proteome</keyword>
<dbReference type="SUPFAM" id="SSF49410">
    <property type="entry name" value="Alpha-macroglobulin receptor domain"/>
    <property type="match status" value="1"/>
</dbReference>
<dbReference type="InterPro" id="IPR041555">
    <property type="entry name" value="MG3"/>
</dbReference>
<dbReference type="PANTHER" id="PTHR11412">
    <property type="entry name" value="MACROGLOBULIN / COMPLEMENT"/>
    <property type="match status" value="1"/>
</dbReference>
<dbReference type="AlphaFoldDB" id="A0AAZ3PU94"/>
<dbReference type="InterPro" id="IPR013783">
    <property type="entry name" value="Ig-like_fold"/>
</dbReference>
<reference evidence="12" key="3">
    <citation type="submission" date="2025-09" db="UniProtKB">
        <authorList>
            <consortium name="Ensembl"/>
        </authorList>
    </citation>
    <scope>IDENTIFICATION</scope>
</reference>
<reference evidence="13" key="1">
    <citation type="journal article" date="2018" name="PLoS ONE">
        <title>Chinook salmon (Oncorhynchus tshawytscha) genome and transcriptome.</title>
        <authorList>
            <person name="Christensen K.A."/>
            <person name="Leong J.S."/>
            <person name="Sakhrani D."/>
            <person name="Biagi C.A."/>
            <person name="Minkley D.R."/>
            <person name="Withler R.E."/>
            <person name="Rondeau E.B."/>
            <person name="Koop B.F."/>
            <person name="Devlin R.H."/>
        </authorList>
    </citation>
    <scope>NUCLEOTIDE SEQUENCE [LARGE SCALE GENOMIC DNA]</scope>
</reference>
<evidence type="ECO:0000259" key="9">
    <source>
        <dbReference type="SMART" id="SM01359"/>
    </source>
</evidence>
<feature type="domain" description="Alpha-2-macroglobulin" evidence="10">
    <location>
        <begin position="531"/>
        <end position="620"/>
    </location>
</feature>
<dbReference type="PROSITE" id="PS00477">
    <property type="entry name" value="ALPHA_2_MACROGLOBULIN"/>
    <property type="match status" value="1"/>
</dbReference>
<protein>
    <recommendedName>
        <fullName evidence="14">Alpha-2-macroglobulin-like protein 1</fullName>
    </recommendedName>
</protein>
<keyword evidence="7" id="KW-1015">Disulfide bond</keyword>
<accession>A0AAZ3PU94</accession>
<keyword evidence="4" id="KW-0646">Protease inhibitor</keyword>
<dbReference type="SMART" id="SM01359">
    <property type="entry name" value="A2M_N_2"/>
    <property type="match status" value="1"/>
</dbReference>
<dbReference type="InterPro" id="IPR019742">
    <property type="entry name" value="MacrogloblnA2_CS"/>
</dbReference>
<reference evidence="12" key="2">
    <citation type="submission" date="2025-08" db="UniProtKB">
        <authorList>
            <consortium name="Ensembl"/>
        </authorList>
    </citation>
    <scope>IDENTIFICATION</scope>
</reference>
<dbReference type="GeneTree" id="ENSGT00940000166660"/>
<dbReference type="Proteomes" id="UP000694402">
    <property type="component" value="Unassembled WGS sequence"/>
</dbReference>
<dbReference type="SMART" id="SM01360">
    <property type="entry name" value="A2M"/>
    <property type="match status" value="1"/>
</dbReference>
<feature type="domain" description="Alpha-2-macroglobulin bait region" evidence="9">
    <location>
        <begin position="315"/>
        <end position="467"/>
    </location>
</feature>
<dbReference type="InterPro" id="IPR047565">
    <property type="entry name" value="Alpha-macroglob_thiol-ester_cl"/>
</dbReference>
<dbReference type="InterPro" id="IPR050473">
    <property type="entry name" value="A2M/Complement_sys"/>
</dbReference>
<dbReference type="Pfam" id="PF17789">
    <property type="entry name" value="MG4"/>
    <property type="match status" value="1"/>
</dbReference>
<evidence type="ECO:0000256" key="1">
    <source>
        <dbReference type="ARBA" id="ARBA00004613"/>
    </source>
</evidence>
<comment type="subcellular location">
    <subcellularLocation>
        <location evidence="1">Secreted</location>
    </subcellularLocation>
</comment>
<organism evidence="12 13">
    <name type="scientific">Oncorhynchus tshawytscha</name>
    <name type="common">Chinook salmon</name>
    <name type="synonym">Salmo tshawytscha</name>
    <dbReference type="NCBI Taxonomy" id="74940"/>
    <lineage>
        <taxon>Eukaryota</taxon>
        <taxon>Metazoa</taxon>
        <taxon>Chordata</taxon>
        <taxon>Craniata</taxon>
        <taxon>Vertebrata</taxon>
        <taxon>Euteleostomi</taxon>
        <taxon>Actinopterygii</taxon>
        <taxon>Neopterygii</taxon>
        <taxon>Teleostei</taxon>
        <taxon>Protacanthopterygii</taxon>
        <taxon>Salmoniformes</taxon>
        <taxon>Salmonidae</taxon>
        <taxon>Salmoninae</taxon>
        <taxon>Oncorhynchus</taxon>
    </lineage>
</organism>
<keyword evidence="8" id="KW-0325">Glycoprotein</keyword>
<keyword evidence="5" id="KW-0732">Signal</keyword>
<dbReference type="Gene3D" id="2.20.130.20">
    <property type="match status" value="1"/>
</dbReference>
<name>A0AAZ3PU94_ONCTS</name>
<dbReference type="InterPro" id="IPR008930">
    <property type="entry name" value="Terpenoid_cyclase/PrenylTrfase"/>
</dbReference>
<gene>
    <name evidence="12" type="primary">A2ML1</name>
</gene>
<dbReference type="SUPFAM" id="SSF48239">
    <property type="entry name" value="Terpenoid cyclases/Protein prenyltransferases"/>
    <property type="match status" value="1"/>
</dbReference>
<evidence type="ECO:0000256" key="7">
    <source>
        <dbReference type="ARBA" id="ARBA00023157"/>
    </source>
</evidence>
<dbReference type="InterPro" id="IPR014756">
    <property type="entry name" value="Ig_E-set"/>
</dbReference>
<dbReference type="InterPro" id="IPR040839">
    <property type="entry name" value="MG4"/>
</dbReference>
<dbReference type="SUPFAM" id="SSF49373">
    <property type="entry name" value="Invasin/intimin cell-adhesion fragments"/>
    <property type="match status" value="1"/>
</dbReference>
<dbReference type="CDD" id="cd02897">
    <property type="entry name" value="A2M_2"/>
    <property type="match status" value="1"/>
</dbReference>
<evidence type="ECO:0000313" key="12">
    <source>
        <dbReference type="Ensembl" id="ENSOTSP00005119783.1"/>
    </source>
</evidence>